<dbReference type="HOGENOM" id="CLU_807990_0_0_2"/>
<evidence type="ECO:0000313" key="2">
    <source>
        <dbReference type="Proteomes" id="UP000030624"/>
    </source>
</evidence>
<proteinExistence type="predicted"/>
<protein>
    <submittedName>
        <fullName evidence="1">Uncharacterized protein</fullName>
    </submittedName>
</protein>
<name>A0A0A7GDD6_GEOAI</name>
<dbReference type="EMBL" id="CP009552">
    <property type="protein sequence ID" value="AIY90049.1"/>
    <property type="molecule type" value="Genomic_DNA"/>
</dbReference>
<reference evidence="1 2" key="1">
    <citation type="journal article" date="2015" name="Appl. Environ. Microbiol.">
        <title>The Geoglobus acetivorans genome: Fe(III) reduction, acetate utilization, autotrophic growth, and degradation of aromatic compounds in a hyperthermophilic archaeon.</title>
        <authorList>
            <person name="Mardanov A.V."/>
            <person name="Slododkina G.B."/>
            <person name="Slobodkin A.I."/>
            <person name="Beletsky A.V."/>
            <person name="Gavrilov S.N."/>
            <person name="Kublanov I.V."/>
            <person name="Bonch-Osmolovskaya E.A."/>
            <person name="Skryabin K.G."/>
            <person name="Ravin N.V."/>
        </authorList>
    </citation>
    <scope>NUCLEOTIDE SEQUENCE [LARGE SCALE GENOMIC DNA]</scope>
    <source>
        <strain evidence="1 2">SBH6</strain>
    </source>
</reference>
<gene>
    <name evidence="1" type="ORF">GACE_1004</name>
</gene>
<organism evidence="1 2">
    <name type="scientific">Geoglobus acetivorans</name>
    <dbReference type="NCBI Taxonomy" id="565033"/>
    <lineage>
        <taxon>Archaea</taxon>
        <taxon>Methanobacteriati</taxon>
        <taxon>Methanobacteriota</taxon>
        <taxon>Archaeoglobi</taxon>
        <taxon>Archaeoglobales</taxon>
        <taxon>Archaeoglobaceae</taxon>
        <taxon>Geoglobus</taxon>
    </lineage>
</organism>
<dbReference type="eggNOG" id="arCOG07813">
    <property type="taxonomic scope" value="Archaea"/>
</dbReference>
<dbReference type="AlphaFoldDB" id="A0A0A7GDD6"/>
<sequence length="343" mass="37785">MIFNRALSDEEIQLLYQRGASHRFDTNISINLRQISVPRLDLGRGSAAVEVSFDVSADATNVWIPVPAAATDLSTTSFAYGIDGKVLTIDDNRYVNASSVSFKIPIRIDSATESELPGELYLDSDSKTFEFRKSVRIYNPSDISIMATLSIDPSAIGIANAYLDGSPMSLYNGSLISSVMLSPSESKVMELTASLPVSKQEIEFRSTLDDFLEIDSFDEAYRMAQSVAEGKIDTMTRVIAIETLDFRSFGNRSVVIPLDVKAKDIIEARTLTGSKELLEIREGKDGRAEIVVPATAFNGTAFDMHHAEVKVIYNKKPAWWEGIPFLKSLSGFFEFLKKLFGGG</sequence>
<dbReference type="Proteomes" id="UP000030624">
    <property type="component" value="Chromosome"/>
</dbReference>
<accession>A0A0A7GDD6</accession>
<dbReference type="KEGG" id="gac:GACE_1004"/>
<dbReference type="STRING" id="565033.GACE_1004"/>
<evidence type="ECO:0000313" key="1">
    <source>
        <dbReference type="EMBL" id="AIY90049.1"/>
    </source>
</evidence>